<dbReference type="Proteomes" id="UP000277580">
    <property type="component" value="Unassembled WGS sequence"/>
</dbReference>
<dbReference type="Gene3D" id="3.20.20.10">
    <property type="entry name" value="Alanine racemase"/>
    <property type="match status" value="1"/>
</dbReference>
<dbReference type="FunCoup" id="A0A3N4L2I3">
    <property type="interactions" value="487"/>
</dbReference>
<reference evidence="6 7" key="1">
    <citation type="journal article" date="2018" name="Nat. Ecol. Evol.">
        <title>Pezizomycetes genomes reveal the molecular basis of ectomycorrhizal truffle lifestyle.</title>
        <authorList>
            <person name="Murat C."/>
            <person name="Payen T."/>
            <person name="Noel B."/>
            <person name="Kuo A."/>
            <person name="Morin E."/>
            <person name="Chen J."/>
            <person name="Kohler A."/>
            <person name="Krizsan K."/>
            <person name="Balestrini R."/>
            <person name="Da Silva C."/>
            <person name="Montanini B."/>
            <person name="Hainaut M."/>
            <person name="Levati E."/>
            <person name="Barry K.W."/>
            <person name="Belfiori B."/>
            <person name="Cichocki N."/>
            <person name="Clum A."/>
            <person name="Dockter R.B."/>
            <person name="Fauchery L."/>
            <person name="Guy J."/>
            <person name="Iotti M."/>
            <person name="Le Tacon F."/>
            <person name="Lindquist E.A."/>
            <person name="Lipzen A."/>
            <person name="Malagnac F."/>
            <person name="Mello A."/>
            <person name="Molinier V."/>
            <person name="Miyauchi S."/>
            <person name="Poulain J."/>
            <person name="Riccioni C."/>
            <person name="Rubini A."/>
            <person name="Sitrit Y."/>
            <person name="Splivallo R."/>
            <person name="Traeger S."/>
            <person name="Wang M."/>
            <person name="Zifcakova L."/>
            <person name="Wipf D."/>
            <person name="Zambonelli A."/>
            <person name="Paolocci F."/>
            <person name="Nowrousian M."/>
            <person name="Ottonello S."/>
            <person name="Baldrian P."/>
            <person name="Spatafora J.W."/>
            <person name="Henrissat B."/>
            <person name="Nagy L.G."/>
            <person name="Aury J.M."/>
            <person name="Wincker P."/>
            <person name="Grigoriev I.V."/>
            <person name="Bonfante P."/>
            <person name="Martin F.M."/>
        </authorList>
    </citation>
    <scope>NUCLEOTIDE SEQUENCE [LARGE SCALE GENOMIC DNA]</scope>
    <source>
        <strain evidence="6 7">CCBAS932</strain>
    </source>
</reference>
<dbReference type="GO" id="GO:0030170">
    <property type="term" value="F:pyridoxal phosphate binding"/>
    <property type="evidence" value="ECO:0007669"/>
    <property type="project" value="UniProtKB-UniRule"/>
</dbReference>
<dbReference type="NCBIfam" id="TIGR00044">
    <property type="entry name" value="YggS family pyridoxal phosphate-dependent enzyme"/>
    <property type="match status" value="1"/>
</dbReference>
<dbReference type="SUPFAM" id="SSF51419">
    <property type="entry name" value="PLP-binding barrel"/>
    <property type="match status" value="1"/>
</dbReference>
<evidence type="ECO:0000256" key="2">
    <source>
        <dbReference type="HAMAP-Rule" id="MF_03225"/>
    </source>
</evidence>
<organism evidence="6 7">
    <name type="scientific">Morchella conica CCBAS932</name>
    <dbReference type="NCBI Taxonomy" id="1392247"/>
    <lineage>
        <taxon>Eukaryota</taxon>
        <taxon>Fungi</taxon>
        <taxon>Dikarya</taxon>
        <taxon>Ascomycota</taxon>
        <taxon>Pezizomycotina</taxon>
        <taxon>Pezizomycetes</taxon>
        <taxon>Pezizales</taxon>
        <taxon>Morchellaceae</taxon>
        <taxon>Morchella</taxon>
    </lineage>
</organism>
<proteinExistence type="inferred from homology"/>
<dbReference type="PANTHER" id="PTHR10146">
    <property type="entry name" value="PROLINE SYNTHETASE CO-TRANSCRIBED BACTERIAL HOMOLOG PROTEIN"/>
    <property type="match status" value="1"/>
</dbReference>
<evidence type="ECO:0000256" key="3">
    <source>
        <dbReference type="PIRSR" id="PIRSR004848-1"/>
    </source>
</evidence>
<comment type="function">
    <text evidence="2">Pyridoxal 5'-phosphate (PLP)-binding protein, which may be involved in intracellular homeostatic regulation of pyridoxal 5'-phosphate (PLP), the active form of vitamin B6.</text>
</comment>
<dbReference type="InterPro" id="IPR011078">
    <property type="entry name" value="PyrdxlP_homeostasis"/>
</dbReference>
<evidence type="ECO:0000313" key="7">
    <source>
        <dbReference type="Proteomes" id="UP000277580"/>
    </source>
</evidence>
<dbReference type="Pfam" id="PF01168">
    <property type="entry name" value="Ala_racemase_N"/>
    <property type="match status" value="1"/>
</dbReference>
<sequence>MSSSSSSIPTSEVPEAEMAARAQALVSGFHSVMRRISAVASPDRSVRLVAVSKRKPASDIQALYNATKHTHYGENYSQELFEKAPVLPSDIQWHFIGTLQTNKCKQLASSIPNLWAVESLDASKKADALNKGRAALLEKNPDAQKLRVFIQVNTSGEESKSGCEPSDTLELAKHIIEKCPHLTLQGFMTIGDIARSKESEVPNEDFILLSKTRDEIAKSLGRETNTLELSMGMSEDYEQGIKLGATNVRVGTSIFGARPQKEDAAAKKDVQTPMP</sequence>
<comment type="similarity">
    <text evidence="2 4">Belongs to the pyridoxal phosphate-binding protein YggS/PROSC family.</text>
</comment>
<dbReference type="PROSITE" id="PS01211">
    <property type="entry name" value="UPF0001"/>
    <property type="match status" value="1"/>
</dbReference>
<dbReference type="PIRSF" id="PIRSF004848">
    <property type="entry name" value="YBL036c_PLPDEIII"/>
    <property type="match status" value="1"/>
</dbReference>
<evidence type="ECO:0000256" key="4">
    <source>
        <dbReference type="RuleBase" id="RU004514"/>
    </source>
</evidence>
<gene>
    <name evidence="6" type="ORF">P167DRAFT_551253</name>
</gene>
<dbReference type="InterPro" id="IPR029066">
    <property type="entry name" value="PLP-binding_barrel"/>
</dbReference>
<evidence type="ECO:0000256" key="1">
    <source>
        <dbReference type="ARBA" id="ARBA00022898"/>
    </source>
</evidence>
<keyword evidence="7" id="KW-1185">Reference proteome</keyword>
<keyword evidence="1 2" id="KW-0663">Pyridoxal phosphate</keyword>
<evidence type="ECO:0000259" key="5">
    <source>
        <dbReference type="Pfam" id="PF01168"/>
    </source>
</evidence>
<accession>A0A3N4L2I3</accession>
<dbReference type="FunFam" id="3.20.20.10:FF:000007">
    <property type="entry name" value="Pyridoxal phosphate homeostasis protein"/>
    <property type="match status" value="1"/>
</dbReference>
<dbReference type="OrthoDB" id="10264196at2759"/>
<protein>
    <recommendedName>
        <fullName evidence="2">Pyridoxal phosphate homeostasis protein</fullName>
        <shortName evidence="2">PLP homeostasis protein</shortName>
    </recommendedName>
</protein>
<dbReference type="HAMAP" id="MF_02087">
    <property type="entry name" value="PLP_homeostasis"/>
    <property type="match status" value="1"/>
</dbReference>
<dbReference type="InterPro" id="IPR001608">
    <property type="entry name" value="Ala_racemase_N"/>
</dbReference>
<dbReference type="InParanoid" id="A0A3N4L2I3"/>
<evidence type="ECO:0000313" key="6">
    <source>
        <dbReference type="EMBL" id="RPB17030.1"/>
    </source>
</evidence>
<feature type="modified residue" description="N6-(pyridoxal phosphate)lysine" evidence="2 3">
    <location>
        <position position="53"/>
    </location>
</feature>
<dbReference type="AlphaFoldDB" id="A0A3N4L2I3"/>
<dbReference type="STRING" id="1392247.A0A3N4L2I3"/>
<name>A0A3N4L2I3_9PEZI</name>
<feature type="domain" description="Alanine racemase N-terminal" evidence="5">
    <location>
        <begin position="34"/>
        <end position="259"/>
    </location>
</feature>
<dbReference type="PANTHER" id="PTHR10146:SF14">
    <property type="entry name" value="PYRIDOXAL PHOSPHATE HOMEOSTASIS PROTEIN"/>
    <property type="match status" value="1"/>
</dbReference>
<dbReference type="EMBL" id="ML119107">
    <property type="protein sequence ID" value="RPB17030.1"/>
    <property type="molecule type" value="Genomic_DNA"/>
</dbReference>
<dbReference type="CDD" id="cd06822">
    <property type="entry name" value="PLPDE_III_YBL036c_euk"/>
    <property type="match status" value="1"/>
</dbReference>
<comment type="cofactor">
    <cofactor evidence="3">
        <name>pyridoxal 5'-phosphate</name>
        <dbReference type="ChEBI" id="CHEBI:597326"/>
    </cofactor>
</comment>